<evidence type="ECO:0000313" key="3">
    <source>
        <dbReference type="Proteomes" id="UP000004688"/>
    </source>
</evidence>
<proteinExistence type="predicted"/>
<dbReference type="AlphaFoldDB" id="M9RD47"/>
<dbReference type="Proteomes" id="UP000004688">
    <property type="component" value="Chromosome"/>
</dbReference>
<feature type="chain" id="PRO_5004102714" evidence="1">
    <location>
        <begin position="19"/>
        <end position="151"/>
    </location>
</feature>
<protein>
    <submittedName>
        <fullName evidence="2">Uncharacterized protein</fullName>
    </submittedName>
</protein>
<dbReference type="HOGENOM" id="CLU_132663_0_0_5"/>
<evidence type="ECO:0000256" key="1">
    <source>
        <dbReference type="SAM" id="SignalP"/>
    </source>
</evidence>
<accession>M9RD47</accession>
<name>M9RD47_9RHOB</name>
<gene>
    <name evidence="2" type="ORF">OA238_c02150</name>
</gene>
<evidence type="ECO:0000313" key="2">
    <source>
        <dbReference type="EMBL" id="AGI70484.1"/>
    </source>
</evidence>
<feature type="signal peptide" evidence="1">
    <location>
        <begin position="1"/>
        <end position="18"/>
    </location>
</feature>
<keyword evidence="3" id="KW-1185">Reference proteome</keyword>
<dbReference type="EMBL" id="CP003742">
    <property type="protein sequence ID" value="AGI70484.1"/>
    <property type="molecule type" value="Genomic_DNA"/>
</dbReference>
<dbReference type="RefSeq" id="WP_015493725.1">
    <property type="nucleotide sequence ID" value="NC_020908.1"/>
</dbReference>
<dbReference type="OrthoDB" id="7862810at2"/>
<organism evidence="2 3">
    <name type="scientific">Octadecabacter arcticus 238</name>
    <dbReference type="NCBI Taxonomy" id="391616"/>
    <lineage>
        <taxon>Bacteria</taxon>
        <taxon>Pseudomonadati</taxon>
        <taxon>Pseudomonadota</taxon>
        <taxon>Alphaproteobacteria</taxon>
        <taxon>Rhodobacterales</taxon>
        <taxon>Roseobacteraceae</taxon>
        <taxon>Octadecabacter</taxon>
    </lineage>
</organism>
<reference evidence="2 3" key="1">
    <citation type="journal article" date="2013" name="PLoS ONE">
        <title>Poles Apart: Arctic and Antarctic Octadecabacter strains Share High Genome Plasticity and a New Type of Xanthorhodopsin.</title>
        <authorList>
            <person name="Vollmers J."/>
            <person name="Voget S."/>
            <person name="Dietrich S."/>
            <person name="Gollnow K."/>
            <person name="Smits M."/>
            <person name="Meyer K."/>
            <person name="Brinkhoff T."/>
            <person name="Simon M."/>
            <person name="Daniel R."/>
        </authorList>
    </citation>
    <scope>NUCLEOTIDE SEQUENCE [LARGE SCALE GENOMIC DNA]</scope>
    <source>
        <strain evidence="2 3">238</strain>
    </source>
</reference>
<sequence>MRLISLMISGFLAAPAAAQTAFPCDWEARADAIVEPWDDNTATFANGAVRVALLDVIEPAAGAFYLRILHPPYDELGSRVCTVVGLNESIGYANIDFNGLEARYDPARGLTFEVPATIYLPEQSFQNPALVSITVNQATGAVTVKQALGNE</sequence>
<dbReference type="KEGG" id="oar:OA238_c02150"/>
<dbReference type="STRING" id="391616.OA238_c02150"/>
<dbReference type="eggNOG" id="ENOG5032Z1M">
    <property type="taxonomic scope" value="Bacteria"/>
</dbReference>
<keyword evidence="1" id="KW-0732">Signal</keyword>